<proteinExistence type="predicted"/>
<protein>
    <submittedName>
        <fullName evidence="2">Uncharacterized protein</fullName>
    </submittedName>
</protein>
<gene>
    <name evidence="2" type="ORF">GCM10010145_48120</name>
</gene>
<keyword evidence="3" id="KW-1185">Reference proteome</keyword>
<feature type="region of interest" description="Disordered" evidence="1">
    <location>
        <begin position="26"/>
        <end position="57"/>
    </location>
</feature>
<evidence type="ECO:0000256" key="1">
    <source>
        <dbReference type="SAM" id="MobiDB-lite"/>
    </source>
</evidence>
<reference evidence="2" key="2">
    <citation type="submission" date="2020-09" db="EMBL/GenBank/DDBJ databases">
        <authorList>
            <person name="Sun Q."/>
            <person name="Ohkuma M."/>
        </authorList>
    </citation>
    <scope>NUCLEOTIDE SEQUENCE</scope>
    <source>
        <strain evidence="2">JCM 3131</strain>
    </source>
</reference>
<dbReference type="Proteomes" id="UP000620156">
    <property type="component" value="Unassembled WGS sequence"/>
</dbReference>
<reference evidence="2" key="1">
    <citation type="journal article" date="2014" name="Int. J. Syst. Evol. Microbiol.">
        <title>Complete genome sequence of Corynebacterium casei LMG S-19264T (=DSM 44701T), isolated from a smear-ripened cheese.</title>
        <authorList>
            <consortium name="US DOE Joint Genome Institute (JGI-PGF)"/>
            <person name="Walter F."/>
            <person name="Albersmeier A."/>
            <person name="Kalinowski J."/>
            <person name="Ruckert C."/>
        </authorList>
    </citation>
    <scope>NUCLEOTIDE SEQUENCE</scope>
    <source>
        <strain evidence="2">JCM 3131</strain>
    </source>
</reference>
<feature type="compositionally biased region" description="Polar residues" evidence="1">
    <location>
        <begin position="44"/>
        <end position="57"/>
    </location>
</feature>
<name>A0A918BIY8_9ACTN</name>
<evidence type="ECO:0000313" key="3">
    <source>
        <dbReference type="Proteomes" id="UP000620156"/>
    </source>
</evidence>
<dbReference type="EMBL" id="BMQK01000012">
    <property type="protein sequence ID" value="GGQ72793.1"/>
    <property type="molecule type" value="Genomic_DNA"/>
</dbReference>
<sequence length="113" mass="11826">MVAGDGEDVAELPVLQRGPQVRVAPVDLVAGHPGHEDTGVQGAPGSTSPMATPTRSATEWRPIMRAASAGSVAKRTVSGIPAAWQRAVSWAQERGTYSSRSIAAWPRGVEQAR</sequence>
<organism evidence="2 3">
    <name type="scientific">Streptomyces ruber</name>
    <dbReference type="NCBI Taxonomy" id="83378"/>
    <lineage>
        <taxon>Bacteria</taxon>
        <taxon>Bacillati</taxon>
        <taxon>Actinomycetota</taxon>
        <taxon>Actinomycetes</taxon>
        <taxon>Kitasatosporales</taxon>
        <taxon>Streptomycetaceae</taxon>
        <taxon>Streptomyces</taxon>
    </lineage>
</organism>
<comment type="caution">
    <text evidence="2">The sequence shown here is derived from an EMBL/GenBank/DDBJ whole genome shotgun (WGS) entry which is preliminary data.</text>
</comment>
<evidence type="ECO:0000313" key="2">
    <source>
        <dbReference type="EMBL" id="GGQ72793.1"/>
    </source>
</evidence>
<dbReference type="AlphaFoldDB" id="A0A918BIY8"/>
<accession>A0A918BIY8</accession>